<dbReference type="EMBL" id="AFWT01000024">
    <property type="protein sequence ID" value="EGV29717.1"/>
    <property type="molecule type" value="Genomic_DNA"/>
</dbReference>
<evidence type="ECO:0000256" key="7">
    <source>
        <dbReference type="ARBA" id="ARBA00049370"/>
    </source>
</evidence>
<dbReference type="Pfam" id="PF14306">
    <property type="entry name" value="PUA_2"/>
    <property type="match status" value="1"/>
</dbReference>
<dbReference type="InterPro" id="IPR024951">
    <property type="entry name" value="Sulfurylase_cat_dom"/>
</dbReference>
<dbReference type="RefSeq" id="WP_007041874.1">
    <property type="nucleotide sequence ID" value="NZ_AFWT01000024.1"/>
</dbReference>
<keyword evidence="4 8" id="KW-0547">Nucleotide-binding</keyword>
<feature type="domain" description="ATP-sulfurylase PUA-like" evidence="10">
    <location>
        <begin position="3"/>
        <end position="165"/>
    </location>
</feature>
<dbReference type="InterPro" id="IPR020792">
    <property type="entry name" value="SO4_adenylyltransferase_pro"/>
</dbReference>
<keyword evidence="12" id="KW-1185">Reference proteome</keyword>
<gene>
    <name evidence="8" type="primary">sat</name>
    <name evidence="11" type="ORF">ThidrDRAFT_3161</name>
</gene>
<dbReference type="AlphaFoldDB" id="G2E4E8"/>
<dbReference type="Pfam" id="PF01747">
    <property type="entry name" value="ATP-sulfurylase"/>
    <property type="match status" value="1"/>
</dbReference>
<dbReference type="Gene3D" id="3.10.400.10">
    <property type="entry name" value="Sulfate adenylyltransferase"/>
    <property type="match status" value="1"/>
</dbReference>
<sequence length="396" mass="43808">MITPVGSDVLKPLFVNDPDRHQPLMREAETLPRVVISSQAAGNAVMMGGGYFSPLPGFMNVADAVSVAESMHTRDGRFFPVPILCLLQDVDAIRGADRIALLDPSIDGNPPLAIMDVEAIEPVSDAQMALMTEKVYRTLDPDHPGVATFNAQGRYAVSGSIQVLNFSYFQNDFPSTFRTAVEIRNAIAERGWKRVVAFQTRNPMHLAHEELCHMAMERLDCDGLVIHMLLGKLKPGDIPASVRDAAIRTMVDLYFPPNSAMVTGYGFDMLYAGPREAVLHAYFRQNMGATHFIIGRDHAGVGDYYGAFDAQTIFEDEVPEGALQIEIFRADHTAYSKKLNRVVMMCEAPDHTKEDFVLLSGTRVREMLGQGIAPPPEFSRPEVAQILIDYYQTLDA</sequence>
<dbReference type="Gene3D" id="3.40.50.620">
    <property type="entry name" value="HUPs"/>
    <property type="match status" value="1"/>
</dbReference>
<evidence type="ECO:0000256" key="5">
    <source>
        <dbReference type="ARBA" id="ARBA00022840"/>
    </source>
</evidence>
<dbReference type="InterPro" id="IPR025980">
    <property type="entry name" value="ATP-Sase_PUA-like_dom"/>
</dbReference>
<protein>
    <recommendedName>
        <fullName evidence="8">Sulfate adenylyltransferase</fullName>
        <ecNumber evidence="8">2.7.7.4</ecNumber>
    </recommendedName>
    <alternativeName>
        <fullName evidence="8">ATP-sulfurylase</fullName>
    </alternativeName>
    <alternativeName>
        <fullName evidence="8">Sulfate adenylate transferase</fullName>
        <shortName evidence="8">SAT</shortName>
    </alternativeName>
</protein>
<comment type="catalytic activity">
    <reaction evidence="7 8">
        <text>sulfate + ATP + H(+) = adenosine 5'-phosphosulfate + diphosphate</text>
        <dbReference type="Rhea" id="RHEA:18133"/>
        <dbReference type="ChEBI" id="CHEBI:15378"/>
        <dbReference type="ChEBI" id="CHEBI:16189"/>
        <dbReference type="ChEBI" id="CHEBI:30616"/>
        <dbReference type="ChEBI" id="CHEBI:33019"/>
        <dbReference type="ChEBI" id="CHEBI:58243"/>
        <dbReference type="EC" id="2.7.7.4"/>
    </reaction>
</comment>
<dbReference type="InterPro" id="IPR014729">
    <property type="entry name" value="Rossmann-like_a/b/a_fold"/>
</dbReference>
<keyword evidence="3 8" id="KW-0548">Nucleotidyltransferase</keyword>
<dbReference type="GO" id="GO:0005524">
    <property type="term" value="F:ATP binding"/>
    <property type="evidence" value="ECO:0007669"/>
    <property type="project" value="UniProtKB-KW"/>
</dbReference>
<dbReference type="GO" id="GO:0070814">
    <property type="term" value="P:hydrogen sulfide biosynthetic process"/>
    <property type="evidence" value="ECO:0007669"/>
    <property type="project" value="UniProtKB-UniRule"/>
</dbReference>
<dbReference type="GO" id="GO:0004781">
    <property type="term" value="F:sulfate adenylyltransferase (ATP) activity"/>
    <property type="evidence" value="ECO:0007669"/>
    <property type="project" value="UniProtKB-UniRule"/>
</dbReference>
<dbReference type="Proteomes" id="UP000004200">
    <property type="component" value="Unassembled WGS sequence"/>
</dbReference>
<dbReference type="InterPro" id="IPR015947">
    <property type="entry name" value="PUA-like_sf"/>
</dbReference>
<dbReference type="EC" id="2.7.7.4" evidence="8"/>
<reference evidence="11 12" key="1">
    <citation type="submission" date="2011-06" db="EMBL/GenBank/DDBJ databases">
        <title>The draft genome of Thiorhodococcus drewsii AZ1.</title>
        <authorList>
            <consortium name="US DOE Joint Genome Institute (JGI-PGF)"/>
            <person name="Lucas S."/>
            <person name="Han J."/>
            <person name="Lapidus A."/>
            <person name="Cheng J.-F."/>
            <person name="Goodwin L."/>
            <person name="Pitluck S."/>
            <person name="Peters L."/>
            <person name="Land M.L."/>
            <person name="Hauser L."/>
            <person name="Vogl K."/>
            <person name="Liu Z."/>
            <person name="Imhoff J."/>
            <person name="Thiel V."/>
            <person name="Frigaard N.-U."/>
            <person name="Bryant D.A."/>
            <person name="Woyke T.J."/>
        </authorList>
    </citation>
    <scope>NUCLEOTIDE SEQUENCE [LARGE SCALE GENOMIC DNA]</scope>
    <source>
        <strain evidence="11 12">AZ1</strain>
    </source>
</reference>
<evidence type="ECO:0000259" key="9">
    <source>
        <dbReference type="Pfam" id="PF01747"/>
    </source>
</evidence>
<comment type="pathway">
    <text evidence="1 8">Sulfur metabolism; hydrogen sulfide biosynthesis; sulfite from sulfate: step 1/3.</text>
</comment>
<evidence type="ECO:0000256" key="3">
    <source>
        <dbReference type="ARBA" id="ARBA00022695"/>
    </source>
</evidence>
<dbReference type="STRING" id="765913.ThidrDRAFT_3161"/>
<dbReference type="PATRIC" id="fig|765913.3.peg.3232"/>
<proteinExistence type="inferred from homology"/>
<keyword evidence="5 8" id="KW-0067">ATP-binding</keyword>
<evidence type="ECO:0000256" key="4">
    <source>
        <dbReference type="ARBA" id="ARBA00022741"/>
    </source>
</evidence>
<dbReference type="GO" id="GO:0000103">
    <property type="term" value="P:sulfate assimilation"/>
    <property type="evidence" value="ECO:0007669"/>
    <property type="project" value="UniProtKB-UniRule"/>
</dbReference>
<evidence type="ECO:0000313" key="12">
    <source>
        <dbReference type="Proteomes" id="UP000004200"/>
    </source>
</evidence>
<dbReference type="UniPathway" id="UPA00140">
    <property type="reaction ID" value="UER00204"/>
</dbReference>
<dbReference type="OrthoDB" id="9804504at2"/>
<dbReference type="SUPFAM" id="SSF52374">
    <property type="entry name" value="Nucleotidylyl transferase"/>
    <property type="match status" value="1"/>
</dbReference>
<dbReference type="InterPro" id="IPR002650">
    <property type="entry name" value="Sulphate_adenylyltransferase"/>
</dbReference>
<dbReference type="PANTHER" id="PTHR43509">
    <property type="match status" value="1"/>
</dbReference>
<evidence type="ECO:0000256" key="6">
    <source>
        <dbReference type="ARBA" id="ARBA00037980"/>
    </source>
</evidence>
<evidence type="ECO:0000256" key="8">
    <source>
        <dbReference type="HAMAP-Rule" id="MF_00066"/>
    </source>
</evidence>
<evidence type="ECO:0000256" key="1">
    <source>
        <dbReference type="ARBA" id="ARBA00005048"/>
    </source>
</evidence>
<dbReference type="eggNOG" id="COG2046">
    <property type="taxonomic scope" value="Bacteria"/>
</dbReference>
<dbReference type="PANTHER" id="PTHR43509:SF1">
    <property type="entry name" value="SULFATE ADENYLYLTRANSFERASE"/>
    <property type="match status" value="1"/>
</dbReference>
<comment type="similarity">
    <text evidence="6 8">Belongs to the sulfate adenylyltransferase family.</text>
</comment>
<organism evidence="11 12">
    <name type="scientific">Thiorhodococcus drewsii AZ1</name>
    <dbReference type="NCBI Taxonomy" id="765913"/>
    <lineage>
        <taxon>Bacteria</taxon>
        <taxon>Pseudomonadati</taxon>
        <taxon>Pseudomonadota</taxon>
        <taxon>Gammaproteobacteria</taxon>
        <taxon>Chromatiales</taxon>
        <taxon>Chromatiaceae</taxon>
        <taxon>Thiorhodococcus</taxon>
    </lineage>
</organism>
<dbReference type="NCBIfam" id="TIGR00339">
    <property type="entry name" value="sopT"/>
    <property type="match status" value="1"/>
</dbReference>
<name>G2E4E8_9GAMM</name>
<comment type="caution">
    <text evidence="11">The sequence shown here is derived from an EMBL/GenBank/DDBJ whole genome shotgun (WGS) entry which is preliminary data.</text>
</comment>
<keyword evidence="2 8" id="KW-0808">Transferase</keyword>
<evidence type="ECO:0000256" key="2">
    <source>
        <dbReference type="ARBA" id="ARBA00022679"/>
    </source>
</evidence>
<evidence type="ECO:0000313" key="11">
    <source>
        <dbReference type="EMBL" id="EGV29717.1"/>
    </source>
</evidence>
<dbReference type="SUPFAM" id="SSF88697">
    <property type="entry name" value="PUA domain-like"/>
    <property type="match status" value="1"/>
</dbReference>
<feature type="domain" description="Sulphate adenylyltransferase catalytic" evidence="9">
    <location>
        <begin position="178"/>
        <end position="389"/>
    </location>
</feature>
<dbReference type="CDD" id="cd00517">
    <property type="entry name" value="ATPS"/>
    <property type="match status" value="1"/>
</dbReference>
<dbReference type="HAMAP" id="MF_00066">
    <property type="entry name" value="Sulf_adenylyltr"/>
    <property type="match status" value="1"/>
</dbReference>
<evidence type="ECO:0000259" key="10">
    <source>
        <dbReference type="Pfam" id="PF14306"/>
    </source>
</evidence>
<accession>G2E4E8</accession>